<reference evidence="2" key="1">
    <citation type="submission" date="2018-02" db="EMBL/GenBank/DDBJ databases">
        <title>Rhizophora mucronata_Transcriptome.</title>
        <authorList>
            <person name="Meera S.P."/>
            <person name="Sreeshan A."/>
            <person name="Augustine A."/>
        </authorList>
    </citation>
    <scope>NUCLEOTIDE SEQUENCE</scope>
    <source>
        <tissue evidence="2">Leaf</tissue>
    </source>
</reference>
<evidence type="ECO:0000256" key="1">
    <source>
        <dbReference type="SAM" id="Phobius"/>
    </source>
</evidence>
<feature type="transmembrane region" description="Helical" evidence="1">
    <location>
        <begin position="63"/>
        <end position="85"/>
    </location>
</feature>
<protein>
    <submittedName>
        <fullName evidence="2">Uncharacterized protein MANES_06G037900</fullName>
    </submittedName>
</protein>
<name>A0A2P2LM17_RHIMU</name>
<organism evidence="2">
    <name type="scientific">Rhizophora mucronata</name>
    <name type="common">Asiatic mangrove</name>
    <dbReference type="NCBI Taxonomy" id="61149"/>
    <lineage>
        <taxon>Eukaryota</taxon>
        <taxon>Viridiplantae</taxon>
        <taxon>Streptophyta</taxon>
        <taxon>Embryophyta</taxon>
        <taxon>Tracheophyta</taxon>
        <taxon>Spermatophyta</taxon>
        <taxon>Magnoliopsida</taxon>
        <taxon>eudicotyledons</taxon>
        <taxon>Gunneridae</taxon>
        <taxon>Pentapetalae</taxon>
        <taxon>rosids</taxon>
        <taxon>fabids</taxon>
        <taxon>Malpighiales</taxon>
        <taxon>Rhizophoraceae</taxon>
        <taxon>Rhizophora</taxon>
    </lineage>
</organism>
<feature type="transmembrane region" description="Helical" evidence="1">
    <location>
        <begin position="91"/>
        <end position="113"/>
    </location>
</feature>
<keyword evidence="1" id="KW-1133">Transmembrane helix</keyword>
<keyword evidence="1" id="KW-0472">Membrane</keyword>
<accession>A0A2P2LM17</accession>
<evidence type="ECO:0000313" key="2">
    <source>
        <dbReference type="EMBL" id="MBX19008.1"/>
    </source>
</evidence>
<keyword evidence="1" id="KW-0812">Transmembrane</keyword>
<proteinExistence type="predicted"/>
<dbReference type="AlphaFoldDB" id="A0A2P2LM17"/>
<dbReference type="EMBL" id="GGEC01038524">
    <property type="protein sequence ID" value="MBX19008.1"/>
    <property type="molecule type" value="Transcribed_RNA"/>
</dbReference>
<sequence length="189" mass="21290">MKRMRIGMIAISNLWCHCCNPFPSHLCPFFPLPFCPNSRCPILSNGPILLPHRLGCAPIGQNYQWLPIFIVIVCFLVTTTGHSSLHPHGPVIFIIQHYLQIILTITIILPIFISFSSSSSTKVASISSSILAGKTRDSWTRVFNNIPLLDIKLDLFIFITGLKSSQITRIQIFILQFRVKRDQNPSSTT</sequence>